<dbReference type="Gene3D" id="1.10.8.590">
    <property type="match status" value="1"/>
</dbReference>
<dbReference type="InterPro" id="IPR001537">
    <property type="entry name" value="SpoU_MeTrfase"/>
</dbReference>
<evidence type="ECO:0000256" key="2">
    <source>
        <dbReference type="ARBA" id="ARBA00022603"/>
    </source>
</evidence>
<dbReference type="GO" id="GO:0032259">
    <property type="term" value="P:methylation"/>
    <property type="evidence" value="ECO:0007669"/>
    <property type="project" value="UniProtKB-KW"/>
</dbReference>
<dbReference type="EC" id="2.1.1.200" evidence="5"/>
<dbReference type="InterPro" id="IPR004384">
    <property type="entry name" value="RNA_MeTrfase_TrmJ/LasT"/>
</dbReference>
<organism evidence="8 9">
    <name type="scientific">Marichromatium bheemlicum</name>
    <dbReference type="NCBI Taxonomy" id="365339"/>
    <lineage>
        <taxon>Bacteria</taxon>
        <taxon>Pseudomonadati</taxon>
        <taxon>Pseudomonadota</taxon>
        <taxon>Gammaproteobacteria</taxon>
        <taxon>Chromatiales</taxon>
        <taxon>Chromatiaceae</taxon>
        <taxon>Marichromatium</taxon>
    </lineage>
</organism>
<comment type="catalytic activity">
    <reaction evidence="5">
        <text>uridine(32) in tRNA + S-adenosyl-L-methionine = 2'-O-methyluridine(32) in tRNA + S-adenosyl-L-homocysteine + H(+)</text>
        <dbReference type="Rhea" id="RHEA:42936"/>
        <dbReference type="Rhea" id="RHEA-COMP:10107"/>
        <dbReference type="Rhea" id="RHEA-COMP:10290"/>
        <dbReference type="ChEBI" id="CHEBI:15378"/>
        <dbReference type="ChEBI" id="CHEBI:57856"/>
        <dbReference type="ChEBI" id="CHEBI:59789"/>
        <dbReference type="ChEBI" id="CHEBI:65315"/>
        <dbReference type="ChEBI" id="CHEBI:74478"/>
        <dbReference type="EC" id="2.1.1.200"/>
    </reaction>
</comment>
<dbReference type="GO" id="GO:0008168">
    <property type="term" value="F:methyltransferase activity"/>
    <property type="evidence" value="ECO:0007669"/>
    <property type="project" value="UniProtKB-KW"/>
</dbReference>
<dbReference type="EMBL" id="JAAXKX010000008">
    <property type="protein sequence ID" value="NKN33119.1"/>
    <property type="molecule type" value="Genomic_DNA"/>
</dbReference>
<evidence type="ECO:0000256" key="3">
    <source>
        <dbReference type="ARBA" id="ARBA00022679"/>
    </source>
</evidence>
<evidence type="ECO:0000256" key="6">
    <source>
        <dbReference type="SAM" id="MobiDB-lite"/>
    </source>
</evidence>
<dbReference type="InterPro" id="IPR029026">
    <property type="entry name" value="tRNA_m1G_MTases_N"/>
</dbReference>
<comment type="catalytic activity">
    <reaction evidence="5">
        <text>cytidine(32) in tRNA + S-adenosyl-L-methionine = 2'-O-methylcytidine(32) in tRNA + S-adenosyl-L-homocysteine + H(+)</text>
        <dbReference type="Rhea" id="RHEA:42932"/>
        <dbReference type="Rhea" id="RHEA-COMP:10288"/>
        <dbReference type="Rhea" id="RHEA-COMP:10289"/>
        <dbReference type="ChEBI" id="CHEBI:15378"/>
        <dbReference type="ChEBI" id="CHEBI:57856"/>
        <dbReference type="ChEBI" id="CHEBI:59789"/>
        <dbReference type="ChEBI" id="CHEBI:74495"/>
        <dbReference type="ChEBI" id="CHEBI:82748"/>
        <dbReference type="EC" id="2.1.1.200"/>
    </reaction>
</comment>
<sequence length="270" mass="28881">MTQTSEENLGRIRAVLIETSHPGNIGAAARALKTMGLSRLELVAPRRRPDAESLARAAGADDLIERAGIHDDLDSALAGCRLVIGASARLRSIEWPVLDPAEATGRLLAEAAHGEVAMLFGRESSGLTNAELSRCHYLVHIPTNPEFSSLNLAAAVQVLAYELRRHALAGSVSEHIDERPDLADANDLEGLHGHLAATMRAVGFGDIEQSRSLQIRLRRLFNRARPDRTEINILRGLLSAAQGRKRPGGDNDASPAAAASTAKDTTCSND</sequence>
<feature type="domain" description="tRNA/rRNA methyltransferase SpoU type" evidence="7">
    <location>
        <begin position="12"/>
        <end position="161"/>
    </location>
</feature>
<comment type="subcellular location">
    <subcellularLocation>
        <location evidence="5">Cytoplasm</location>
    </subcellularLocation>
</comment>
<dbReference type="InterPro" id="IPR029028">
    <property type="entry name" value="Alpha/beta_knot_MTases"/>
</dbReference>
<accession>A0ABX1I7W3</accession>
<evidence type="ECO:0000256" key="1">
    <source>
        <dbReference type="ARBA" id="ARBA00007228"/>
    </source>
</evidence>
<evidence type="ECO:0000313" key="8">
    <source>
        <dbReference type="EMBL" id="NKN33119.1"/>
    </source>
</evidence>
<feature type="region of interest" description="Disordered" evidence="6">
    <location>
        <begin position="242"/>
        <end position="270"/>
    </location>
</feature>
<dbReference type="Proteomes" id="UP000740754">
    <property type="component" value="Unassembled WGS sequence"/>
</dbReference>
<comment type="subunit">
    <text evidence="5">Homodimer.</text>
</comment>
<keyword evidence="4 5" id="KW-0949">S-adenosyl-L-methionine</keyword>
<dbReference type="SUPFAM" id="SSF75217">
    <property type="entry name" value="alpha/beta knot"/>
    <property type="match status" value="1"/>
</dbReference>
<dbReference type="CDD" id="cd18093">
    <property type="entry name" value="SpoU-like_TrmJ"/>
    <property type="match status" value="1"/>
</dbReference>
<feature type="compositionally biased region" description="Low complexity" evidence="6">
    <location>
        <begin position="250"/>
        <end position="270"/>
    </location>
</feature>
<gene>
    <name evidence="5" type="primary">trmJ</name>
    <name evidence="8" type="ORF">HF203_07775</name>
</gene>
<dbReference type="PANTHER" id="PTHR42786">
    <property type="entry name" value="TRNA/RRNA METHYLTRANSFERASE"/>
    <property type="match status" value="1"/>
</dbReference>
<evidence type="ECO:0000259" key="7">
    <source>
        <dbReference type="Pfam" id="PF00588"/>
    </source>
</evidence>
<reference evidence="8 9" key="1">
    <citation type="submission" date="2020-04" db="EMBL/GenBank/DDBJ databases">
        <title>Draft Whole-Genome sequence of Marichromatium bheemlicum DSM 18632, type strain.</title>
        <authorList>
            <person name="Kyndt J.A."/>
            <person name="Meyer T.E."/>
        </authorList>
    </citation>
    <scope>NUCLEOTIDE SEQUENCE [LARGE SCALE GENOMIC DNA]</scope>
    <source>
        <strain evidence="8 9">DSM 18632</strain>
    </source>
</reference>
<dbReference type="PANTHER" id="PTHR42786:SF2">
    <property type="entry name" value="TRNA (CYTIDINE_URIDINE-2'-O-)-METHYLTRANSFERASE TRMJ"/>
    <property type="match status" value="1"/>
</dbReference>
<protein>
    <recommendedName>
        <fullName evidence="5">tRNA (cytidine/uridine-2'-O-)-methyltransferase TrmJ</fullName>
        <ecNumber evidence="5">2.1.1.200</ecNumber>
    </recommendedName>
    <alternativeName>
        <fullName evidence="5">tRNA (cytidine(32)/uridine(32)-2'-O)-methyltransferase</fullName>
    </alternativeName>
    <alternativeName>
        <fullName evidence="5">tRNA Cm32/Um32 methyltransferase</fullName>
    </alternativeName>
</protein>
<keyword evidence="3" id="KW-0808">Transferase</keyword>
<comment type="caution">
    <text evidence="8">The sequence shown here is derived from an EMBL/GenBank/DDBJ whole genome shotgun (WGS) entry which is preliminary data.</text>
</comment>
<name>A0ABX1I7W3_9GAMM</name>
<keyword evidence="9" id="KW-1185">Reference proteome</keyword>
<keyword evidence="5" id="KW-0819">tRNA processing</keyword>
<evidence type="ECO:0000256" key="5">
    <source>
        <dbReference type="RuleBase" id="RU362024"/>
    </source>
</evidence>
<evidence type="ECO:0000256" key="4">
    <source>
        <dbReference type="ARBA" id="ARBA00022691"/>
    </source>
</evidence>
<proteinExistence type="inferred from homology"/>
<dbReference type="Gene3D" id="3.40.1280.10">
    <property type="match status" value="1"/>
</dbReference>
<dbReference type="PIRSF" id="PIRSF004808">
    <property type="entry name" value="LasT"/>
    <property type="match status" value="1"/>
</dbReference>
<dbReference type="Pfam" id="PF00588">
    <property type="entry name" value="SpoU_methylase"/>
    <property type="match status" value="1"/>
</dbReference>
<comment type="similarity">
    <text evidence="1">Belongs to the class IV-like SAM-binding methyltransferase superfamily. RNA methyltransferase TrmH family.</text>
</comment>
<keyword evidence="2 5" id="KW-0489">Methyltransferase</keyword>
<evidence type="ECO:0000313" key="9">
    <source>
        <dbReference type="Proteomes" id="UP000740754"/>
    </source>
</evidence>
<comment type="function">
    <text evidence="5">Catalyzes the formation of 2'O-methylated cytidine (Cm32) or 2'O-methylated uridine (Um32) at position 32 in tRNA.</text>
</comment>
<keyword evidence="5" id="KW-0963">Cytoplasm</keyword>
<dbReference type="RefSeq" id="WP_168668364.1">
    <property type="nucleotide sequence ID" value="NZ_JAAXKX010000008.1"/>
</dbReference>
<dbReference type="NCBIfam" id="TIGR00050">
    <property type="entry name" value="rRNA_methyl_1"/>
    <property type="match status" value="1"/>
</dbReference>